<evidence type="ECO:0000256" key="3">
    <source>
        <dbReference type="SAM" id="MobiDB-lite"/>
    </source>
</evidence>
<gene>
    <name evidence="4" type="ORF">P167DRAFT_494382</name>
</gene>
<dbReference type="Gene3D" id="3.30.420.40">
    <property type="match status" value="2"/>
</dbReference>
<dbReference type="PANTHER" id="PTHR14187:SF82">
    <property type="entry name" value="FAMILY CHAPERONE, PUTATIVE (AFU_ORTHOLOGUE AFUA_7G08575)-RELATED"/>
    <property type="match status" value="1"/>
</dbReference>
<dbReference type="Gene3D" id="3.90.640.10">
    <property type="entry name" value="Actin, Chain A, domain 4"/>
    <property type="match status" value="1"/>
</dbReference>
<feature type="region of interest" description="Disordered" evidence="3">
    <location>
        <begin position="336"/>
        <end position="356"/>
    </location>
</feature>
<dbReference type="Proteomes" id="UP000277580">
    <property type="component" value="Unassembled WGS sequence"/>
</dbReference>
<sequence>MIQPPTDAFANLGISAPVPLVCSSGSSVASSTTLGLVGDIPTAITTVTAADRLVVGVDFGTTYSGVAAVYSGTPDDIEVIKTWPGGNGITSDKVPTEISYTPSTGNASSYRWGFQPTPTSPRLRCLKLFLDRNQKIPNYVSPLETATLLRGVNKSVLDAISDYLGALHAHTITTLTRRYGISFMAITPITWVLTVPAVWSDAAKTATRHAAERAGMKSPRLISEPEAAAVYTLKAIQPNTLSVGDHFVVCDAGGGTADLISYEIVALEPDLKLAESSIGTGGLCGSVLLNYAFEEHCRKRLGRGVYNGLKPKTRAMAMKYWDEYVKRNFKYINSATSDGSEDGEDEEEISVPFPGLPDDEEKRVESGFLMLKKDELRDIFEPVVEQVVDLCEDQVETIRRKGGKVKGIVLVGGFGQSNYLYNRLDSHFNSPPPYGETPISIAPLPKVEIMQPLYAWTAVVRGAVLRGLEGSIIASRKARYHYGTSYATVWEEGKHPKAERYWSPLWERWMIDDRMEWHINRGQSISENTPIRFHYTRNFESSLIVEEELMICESAIAPMTRKDQSVRPLCTLKTDLSTVPKKEFTRLETSDGRVFMNLDFALELRVDSASLMFELKVKGISYGSVTATFH</sequence>
<dbReference type="PRINTS" id="PR00301">
    <property type="entry name" value="HEATSHOCK70"/>
</dbReference>
<evidence type="ECO:0000313" key="4">
    <source>
        <dbReference type="EMBL" id="RPB08315.1"/>
    </source>
</evidence>
<dbReference type="OrthoDB" id="2963168at2759"/>
<evidence type="ECO:0000256" key="1">
    <source>
        <dbReference type="ARBA" id="ARBA00022741"/>
    </source>
</evidence>
<keyword evidence="5" id="KW-1185">Reference proteome</keyword>
<protein>
    <submittedName>
        <fullName evidence="4">Actin-like ATPase domain-containing protein</fullName>
    </submittedName>
</protein>
<dbReference type="Pfam" id="PF00012">
    <property type="entry name" value="HSP70"/>
    <property type="match status" value="1"/>
</dbReference>
<accession>A0A3N4KRB8</accession>
<name>A0A3N4KRB8_9PEZI</name>
<dbReference type="InterPro" id="IPR013126">
    <property type="entry name" value="Hsp_70_fam"/>
</dbReference>
<dbReference type="SUPFAM" id="SSF53067">
    <property type="entry name" value="Actin-like ATPase domain"/>
    <property type="match status" value="2"/>
</dbReference>
<evidence type="ECO:0000313" key="5">
    <source>
        <dbReference type="Proteomes" id="UP000277580"/>
    </source>
</evidence>
<proteinExistence type="predicted"/>
<feature type="compositionally biased region" description="Acidic residues" evidence="3">
    <location>
        <begin position="339"/>
        <end position="349"/>
    </location>
</feature>
<dbReference type="GO" id="GO:0005524">
    <property type="term" value="F:ATP binding"/>
    <property type="evidence" value="ECO:0007669"/>
    <property type="project" value="UniProtKB-KW"/>
</dbReference>
<keyword evidence="1" id="KW-0547">Nucleotide-binding</keyword>
<dbReference type="InParanoid" id="A0A3N4KRB8"/>
<dbReference type="STRING" id="1392247.A0A3N4KRB8"/>
<dbReference type="GO" id="GO:0140662">
    <property type="term" value="F:ATP-dependent protein folding chaperone"/>
    <property type="evidence" value="ECO:0007669"/>
    <property type="project" value="InterPro"/>
</dbReference>
<dbReference type="CDD" id="cd10170">
    <property type="entry name" value="ASKHA_NBD_HSP70"/>
    <property type="match status" value="1"/>
</dbReference>
<evidence type="ECO:0000256" key="2">
    <source>
        <dbReference type="ARBA" id="ARBA00022840"/>
    </source>
</evidence>
<organism evidence="4 5">
    <name type="scientific">Morchella conica CCBAS932</name>
    <dbReference type="NCBI Taxonomy" id="1392247"/>
    <lineage>
        <taxon>Eukaryota</taxon>
        <taxon>Fungi</taxon>
        <taxon>Dikarya</taxon>
        <taxon>Ascomycota</taxon>
        <taxon>Pezizomycotina</taxon>
        <taxon>Pezizomycetes</taxon>
        <taxon>Pezizales</taxon>
        <taxon>Morchellaceae</taxon>
        <taxon>Morchella</taxon>
    </lineage>
</organism>
<dbReference type="AlphaFoldDB" id="A0A3N4KRB8"/>
<keyword evidence="2" id="KW-0067">ATP-binding</keyword>
<dbReference type="PANTHER" id="PTHR14187">
    <property type="entry name" value="ALPHA KINASE/ELONGATION FACTOR 2 KINASE"/>
    <property type="match status" value="1"/>
</dbReference>
<reference evidence="4 5" key="1">
    <citation type="journal article" date="2018" name="Nat. Ecol. Evol.">
        <title>Pezizomycetes genomes reveal the molecular basis of ectomycorrhizal truffle lifestyle.</title>
        <authorList>
            <person name="Murat C."/>
            <person name="Payen T."/>
            <person name="Noel B."/>
            <person name="Kuo A."/>
            <person name="Morin E."/>
            <person name="Chen J."/>
            <person name="Kohler A."/>
            <person name="Krizsan K."/>
            <person name="Balestrini R."/>
            <person name="Da Silva C."/>
            <person name="Montanini B."/>
            <person name="Hainaut M."/>
            <person name="Levati E."/>
            <person name="Barry K.W."/>
            <person name="Belfiori B."/>
            <person name="Cichocki N."/>
            <person name="Clum A."/>
            <person name="Dockter R.B."/>
            <person name="Fauchery L."/>
            <person name="Guy J."/>
            <person name="Iotti M."/>
            <person name="Le Tacon F."/>
            <person name="Lindquist E.A."/>
            <person name="Lipzen A."/>
            <person name="Malagnac F."/>
            <person name="Mello A."/>
            <person name="Molinier V."/>
            <person name="Miyauchi S."/>
            <person name="Poulain J."/>
            <person name="Riccioni C."/>
            <person name="Rubini A."/>
            <person name="Sitrit Y."/>
            <person name="Splivallo R."/>
            <person name="Traeger S."/>
            <person name="Wang M."/>
            <person name="Zifcakova L."/>
            <person name="Wipf D."/>
            <person name="Zambonelli A."/>
            <person name="Paolocci F."/>
            <person name="Nowrousian M."/>
            <person name="Ottonello S."/>
            <person name="Baldrian P."/>
            <person name="Spatafora J.W."/>
            <person name="Henrissat B."/>
            <person name="Nagy L.G."/>
            <person name="Aury J.M."/>
            <person name="Wincker P."/>
            <person name="Grigoriev I.V."/>
            <person name="Bonfante P."/>
            <person name="Martin F.M."/>
        </authorList>
    </citation>
    <scope>NUCLEOTIDE SEQUENCE [LARGE SCALE GENOMIC DNA]</scope>
    <source>
        <strain evidence="4 5">CCBAS932</strain>
    </source>
</reference>
<dbReference type="InterPro" id="IPR043129">
    <property type="entry name" value="ATPase_NBD"/>
</dbReference>
<dbReference type="EMBL" id="ML119165">
    <property type="protein sequence ID" value="RPB08315.1"/>
    <property type="molecule type" value="Genomic_DNA"/>
</dbReference>